<dbReference type="InterPro" id="IPR050400">
    <property type="entry name" value="Bact_Cytoskel_RodZ"/>
</dbReference>
<accession>A0ABW4LL21</accession>
<feature type="domain" description="HTH cro/C1-type" evidence="3">
    <location>
        <begin position="8"/>
        <end position="42"/>
    </location>
</feature>
<keyword evidence="2" id="KW-0472">Membrane</keyword>
<name>A0ABW4LL21_9BACI</name>
<dbReference type="CDD" id="cd00093">
    <property type="entry name" value="HTH_XRE"/>
    <property type="match status" value="1"/>
</dbReference>
<proteinExistence type="predicted"/>
<dbReference type="SMART" id="SM00530">
    <property type="entry name" value="HTH_XRE"/>
    <property type="match status" value="1"/>
</dbReference>
<dbReference type="PANTHER" id="PTHR34475">
    <property type="match status" value="1"/>
</dbReference>
<feature type="compositionally biased region" description="Acidic residues" evidence="1">
    <location>
        <begin position="170"/>
        <end position="186"/>
    </location>
</feature>
<keyword evidence="2" id="KW-0812">Transmembrane</keyword>
<evidence type="ECO:0000256" key="1">
    <source>
        <dbReference type="SAM" id="MobiDB-lite"/>
    </source>
</evidence>
<dbReference type="Proteomes" id="UP001597214">
    <property type="component" value="Unassembled WGS sequence"/>
</dbReference>
<dbReference type="InterPro" id="IPR010982">
    <property type="entry name" value="Lambda_DNA-bd_dom_sf"/>
</dbReference>
<protein>
    <submittedName>
        <fullName evidence="4">Helix-turn-helix domain-containing protein</fullName>
    </submittedName>
</protein>
<dbReference type="EMBL" id="JBHUEM010000003">
    <property type="protein sequence ID" value="MFD1735887.1"/>
    <property type="molecule type" value="Genomic_DNA"/>
</dbReference>
<organism evidence="4 5">
    <name type="scientific">Bacillus salitolerans</name>
    <dbReference type="NCBI Taxonomy" id="1437434"/>
    <lineage>
        <taxon>Bacteria</taxon>
        <taxon>Bacillati</taxon>
        <taxon>Bacillota</taxon>
        <taxon>Bacilli</taxon>
        <taxon>Bacillales</taxon>
        <taxon>Bacillaceae</taxon>
        <taxon>Bacillus</taxon>
    </lineage>
</organism>
<dbReference type="InterPro" id="IPR001387">
    <property type="entry name" value="Cro/C1-type_HTH"/>
</dbReference>
<feature type="compositionally biased region" description="Polar residues" evidence="1">
    <location>
        <begin position="157"/>
        <end position="166"/>
    </location>
</feature>
<dbReference type="SUPFAM" id="SSF47413">
    <property type="entry name" value="lambda repressor-like DNA-binding domains"/>
    <property type="match status" value="1"/>
</dbReference>
<dbReference type="Pfam" id="PF13413">
    <property type="entry name" value="HTH_25"/>
    <property type="match status" value="1"/>
</dbReference>
<dbReference type="Pfam" id="PF13464">
    <property type="entry name" value="RodZ_C"/>
    <property type="match status" value="1"/>
</dbReference>
<keyword evidence="2" id="KW-1133">Transmembrane helix</keyword>
<dbReference type="PROSITE" id="PS50943">
    <property type="entry name" value="HTH_CROC1"/>
    <property type="match status" value="1"/>
</dbReference>
<evidence type="ECO:0000313" key="5">
    <source>
        <dbReference type="Proteomes" id="UP001597214"/>
    </source>
</evidence>
<keyword evidence="5" id="KW-1185">Reference proteome</keyword>
<gene>
    <name evidence="4" type="ORF">ACFSCX_04830</name>
</gene>
<evidence type="ECO:0000259" key="3">
    <source>
        <dbReference type="PROSITE" id="PS50943"/>
    </source>
</evidence>
<feature type="transmembrane region" description="Helical" evidence="2">
    <location>
        <begin position="108"/>
        <end position="129"/>
    </location>
</feature>
<comment type="caution">
    <text evidence="4">The sequence shown here is derived from an EMBL/GenBank/DDBJ whole genome shotgun (WGS) entry which is preliminary data.</text>
</comment>
<reference evidence="5" key="1">
    <citation type="journal article" date="2019" name="Int. J. Syst. Evol. Microbiol.">
        <title>The Global Catalogue of Microorganisms (GCM) 10K type strain sequencing project: providing services to taxonomists for standard genome sequencing and annotation.</title>
        <authorList>
            <consortium name="The Broad Institute Genomics Platform"/>
            <consortium name="The Broad Institute Genome Sequencing Center for Infectious Disease"/>
            <person name="Wu L."/>
            <person name="Ma J."/>
        </authorList>
    </citation>
    <scope>NUCLEOTIDE SEQUENCE [LARGE SCALE GENOMIC DNA]</scope>
    <source>
        <strain evidence="5">CCUG 49339</strain>
    </source>
</reference>
<feature type="region of interest" description="Disordered" evidence="1">
    <location>
        <begin position="134"/>
        <end position="197"/>
    </location>
</feature>
<dbReference type="InterPro" id="IPR025194">
    <property type="entry name" value="RodZ-like_C"/>
</dbReference>
<dbReference type="PANTHER" id="PTHR34475:SF1">
    <property type="entry name" value="CYTOSKELETON PROTEIN RODZ"/>
    <property type="match status" value="1"/>
</dbReference>
<evidence type="ECO:0000256" key="2">
    <source>
        <dbReference type="SAM" id="Phobius"/>
    </source>
</evidence>
<sequence>MAELGQRLKQAREDKNLTLEELQAITKIQKRYLQNIEENNYSSLPGVFYARAFVKQYAEAVGLNPEIIFEEFKDEIPSTQSDAIPEQLSRVKRTRAEVNSSDNRVFQILPKVLVSVVIIGVAIAVWTLLQNQNSPEELRNNNESENGAEFEEGTENPLKTSQPSDNKTNEEDETSASEEEQAEEQVSEPTQHVQLVESSGRNSIYTLTGSTEFLVEVETTGETWLDLKNGKNRKFFSGMLTHKAEDEIPDRTSYDYSNETEARIKVGKAMDSVIKINGEVLAIPEEPKDVQEITIRFEKPLE</sequence>
<evidence type="ECO:0000313" key="4">
    <source>
        <dbReference type="EMBL" id="MFD1735887.1"/>
    </source>
</evidence>
<dbReference type="RefSeq" id="WP_377926994.1">
    <property type="nucleotide sequence ID" value="NZ_JBHUEM010000003.1"/>
</dbReference>
<dbReference type="Gene3D" id="1.10.260.40">
    <property type="entry name" value="lambda repressor-like DNA-binding domains"/>
    <property type="match status" value="1"/>
</dbReference>